<evidence type="ECO:0008006" key="4">
    <source>
        <dbReference type="Google" id="ProtNLM"/>
    </source>
</evidence>
<evidence type="ECO:0000313" key="2">
    <source>
        <dbReference type="EMBL" id="WXL28751.1"/>
    </source>
</evidence>
<dbReference type="RefSeq" id="WP_338822294.1">
    <property type="nucleotide sequence ID" value="NZ_CP148067.1"/>
</dbReference>
<keyword evidence="1" id="KW-0732">Signal</keyword>
<protein>
    <recommendedName>
        <fullName evidence="4">Lipoprotein</fullName>
    </recommendedName>
</protein>
<evidence type="ECO:0000313" key="3">
    <source>
        <dbReference type="Proteomes" id="UP001477443"/>
    </source>
</evidence>
<keyword evidence="3" id="KW-1185">Reference proteome</keyword>
<organism evidence="2 3">
    <name type="scientific">Mycoplasmopsis felifaucium</name>
    <dbReference type="NCBI Taxonomy" id="35768"/>
    <lineage>
        <taxon>Bacteria</taxon>
        <taxon>Bacillati</taxon>
        <taxon>Mycoplasmatota</taxon>
        <taxon>Mycoplasmoidales</taxon>
        <taxon>Metamycoplasmataceae</taxon>
        <taxon>Mycoplasmopsis</taxon>
    </lineage>
</organism>
<dbReference type="EMBL" id="CP148067">
    <property type="protein sequence ID" value="WXL28751.1"/>
    <property type="molecule type" value="Genomic_DNA"/>
</dbReference>
<feature type="chain" id="PRO_5047117861" description="Lipoprotein" evidence="1">
    <location>
        <begin position="19"/>
        <end position="426"/>
    </location>
</feature>
<dbReference type="Proteomes" id="UP001477443">
    <property type="component" value="Chromosome"/>
</dbReference>
<name>A0ABZ2RRQ0_9BACT</name>
<dbReference type="PROSITE" id="PS51257">
    <property type="entry name" value="PROKAR_LIPOPROTEIN"/>
    <property type="match status" value="1"/>
</dbReference>
<accession>A0ABZ2RRQ0</accession>
<reference evidence="2" key="1">
    <citation type="submission" date="2024-03" db="EMBL/GenBank/DDBJ databases">
        <title>Complete genome sequence of Mycoplasma felifaucium Z921 isolated from the trachea of a cheetah.</title>
        <authorList>
            <person name="Spergser J."/>
        </authorList>
    </citation>
    <scope>NUCLEOTIDE SEQUENCE [LARGE SCALE GENOMIC DNA]</scope>
    <source>
        <strain evidence="2">Z921</strain>
    </source>
</reference>
<gene>
    <name evidence="2" type="ORF">WG617_01820</name>
</gene>
<evidence type="ECO:0000256" key="1">
    <source>
        <dbReference type="SAM" id="SignalP"/>
    </source>
</evidence>
<feature type="signal peptide" evidence="1">
    <location>
        <begin position="1"/>
        <end position="18"/>
    </location>
</feature>
<sequence>MKLNFKKLILPASAFTLASPIALVSCVNPFKEDEQIAKAKYLDQNNNLFEGKSIEEFDKLFLKEKYSKNPDYANYLSVLHKTFEDFKLQKFIALERFYSKFSLSLRIDRDVQDVKTKQTIKVVLPNDITNNFIYYLTKNTPFQHNFLSVKNTELYNSNNWGNNSTININAMENYTDSALNKKVSIGGILPKIAFSPIFSDSTLSNSKTETNLYSFYKKIISLLKVLIKEYDANNEYAIQETIAPLYYLVRTANPKEYVDESYGISGKGDTSAFKDKNLLPKNAVESFSKDPVKFINDNKNIVNPFWLSNKTWQAQFKEAVDKSGKIGKFGLAYLVAFLFYYATPNNVEILQFKQLNETTEEAKFLVQYQIGKQMYLFDPVKDFTTVNDINSSNYQLAYKTKEELKANKITFDQNAYLVDEIGQAWK</sequence>
<proteinExistence type="predicted"/>